<gene>
    <name evidence="3" type="ORF">ACFYKT_03295</name>
</gene>
<feature type="transmembrane region" description="Helical" evidence="1">
    <location>
        <begin position="36"/>
        <end position="53"/>
    </location>
</feature>
<dbReference type="EMBL" id="JBIACJ010000001">
    <property type="protein sequence ID" value="MFE8695381.1"/>
    <property type="molecule type" value="Genomic_DNA"/>
</dbReference>
<name>A0ABW6JU32_9BACI</name>
<dbReference type="PANTHER" id="PTHR34351:SF2">
    <property type="entry name" value="DUF58 DOMAIN-CONTAINING PROTEIN"/>
    <property type="match status" value="1"/>
</dbReference>
<evidence type="ECO:0000256" key="1">
    <source>
        <dbReference type="SAM" id="Phobius"/>
    </source>
</evidence>
<keyword evidence="1" id="KW-0812">Transmembrane</keyword>
<reference evidence="3 4" key="1">
    <citation type="submission" date="2024-08" db="EMBL/GenBank/DDBJ databases">
        <title>Two novel Cytobacillus novel species.</title>
        <authorList>
            <person name="Liu G."/>
        </authorList>
    </citation>
    <scope>NUCLEOTIDE SEQUENCE [LARGE SCALE GENOMIC DNA]</scope>
    <source>
        <strain evidence="3 4">FJAT-53684</strain>
    </source>
</reference>
<proteinExistence type="predicted"/>
<dbReference type="RefSeq" id="WP_389215342.1">
    <property type="nucleotide sequence ID" value="NZ_JBIACJ010000001.1"/>
</dbReference>
<keyword evidence="1" id="KW-0472">Membrane</keyword>
<protein>
    <submittedName>
        <fullName evidence="3">DUF58 domain-containing protein</fullName>
    </submittedName>
</protein>
<keyword evidence="4" id="KW-1185">Reference proteome</keyword>
<dbReference type="Pfam" id="PF01882">
    <property type="entry name" value="DUF58"/>
    <property type="match status" value="1"/>
</dbReference>
<sequence length="401" mass="46131">MEWKKYSIEDNYLSLTGVLALFLFFASFYFQSLILFFTAVTILILIFANSYYLKHIGEHLHFDNDSQKNRFFPEEKGEWMLLFVNKGLPIMKGSLRIYFDDIITPMDGLGEKRLTQYEVNIPLSLSYNQQKTVKIPFTARKRGVAKIRKMEWHIPHFFGIGETVLEYKRLIIQEALVYPLPTPVENMSSFLSERSGETFVSHSLYEDYLSPSGTRDYVYSDSFNRINWKASARMQTLQTKVFDLVAETGWNLSINIVDSHAITNQIEQLISSAAELAYFSTKQNIPFSVCINIRVAGAIPFYYIPAGTGKEQLQRVLEALAIVDQHSSIFPYEKMLSFYDRHLSAQPFFIHGGKSTARSEEILNMISKRGATLLELQLNENKAVLKPKQSLMKGVMVHDKK</sequence>
<dbReference type="PANTHER" id="PTHR34351">
    <property type="entry name" value="SLR1927 PROTEIN-RELATED"/>
    <property type="match status" value="1"/>
</dbReference>
<feature type="domain" description="DUF58" evidence="2">
    <location>
        <begin position="214"/>
        <end position="323"/>
    </location>
</feature>
<evidence type="ECO:0000259" key="2">
    <source>
        <dbReference type="Pfam" id="PF01882"/>
    </source>
</evidence>
<organism evidence="3 4">
    <name type="scientific">Cytobacillus mangrovibacter</name>
    <dbReference type="NCBI Taxonomy" id="3299024"/>
    <lineage>
        <taxon>Bacteria</taxon>
        <taxon>Bacillati</taxon>
        <taxon>Bacillota</taxon>
        <taxon>Bacilli</taxon>
        <taxon>Bacillales</taxon>
        <taxon>Bacillaceae</taxon>
        <taxon>Cytobacillus</taxon>
    </lineage>
</organism>
<feature type="transmembrane region" description="Helical" evidence="1">
    <location>
        <begin position="12"/>
        <end position="30"/>
    </location>
</feature>
<dbReference type="Proteomes" id="UP001601058">
    <property type="component" value="Unassembled WGS sequence"/>
</dbReference>
<evidence type="ECO:0000313" key="4">
    <source>
        <dbReference type="Proteomes" id="UP001601058"/>
    </source>
</evidence>
<dbReference type="InterPro" id="IPR002881">
    <property type="entry name" value="DUF58"/>
</dbReference>
<accession>A0ABW6JU32</accession>
<comment type="caution">
    <text evidence="3">The sequence shown here is derived from an EMBL/GenBank/DDBJ whole genome shotgun (WGS) entry which is preliminary data.</text>
</comment>
<keyword evidence="1" id="KW-1133">Transmembrane helix</keyword>
<evidence type="ECO:0000313" key="3">
    <source>
        <dbReference type="EMBL" id="MFE8695381.1"/>
    </source>
</evidence>